<comment type="caution">
    <text evidence="2">The sequence shown here is derived from an EMBL/GenBank/DDBJ whole genome shotgun (WGS) entry which is preliminary data.</text>
</comment>
<reference evidence="2 3" key="1">
    <citation type="submission" date="2024-01" db="EMBL/GenBank/DDBJ databases">
        <title>The genomes of 5 underutilized Papilionoideae crops provide insights into root nodulation and disease resistanc.</title>
        <authorList>
            <person name="Jiang F."/>
        </authorList>
    </citation>
    <scope>NUCLEOTIDE SEQUENCE [LARGE SCALE GENOMIC DNA]</scope>
    <source>
        <strain evidence="2">DUOXIRENSHENG_FW03</strain>
        <tissue evidence="2">Leaves</tissue>
    </source>
</reference>
<dbReference type="EMBL" id="JAYMYS010000003">
    <property type="protein sequence ID" value="KAK7399615.1"/>
    <property type="molecule type" value="Genomic_DNA"/>
</dbReference>
<sequence>MGGVGSRNYNLMRFCLSEYGNGRGVPREWSDRWWERNEGNFIWKGDDKWRHGDIERLIKAEARVGLFHGQHYGELEQYASIKCTKGVRYVVVFIFLAFMSRLRLGNYGGRMMDAGGDAVVGNGAWVVVVKIGARFIDKIGGGSDLVTPKGVGLHEGVELDELSKVDRKKIEQMQELTSFSMMFSSSWIIALEVCPMDLRVRSWGSVIVEVFATHTTREKDQVQQDVGDAEKEMINLDMDVAKGEVSSRSMGVGRNQEMGDNWGPIYMSSSHGQGKNFWDAELKIVKFELAKAFNGFKVRIEQAKVISLGVNFLASNPFKVVKDETIVDEE</sequence>
<evidence type="ECO:0000256" key="1">
    <source>
        <dbReference type="SAM" id="Coils"/>
    </source>
</evidence>
<proteinExistence type="predicted"/>
<organism evidence="2 3">
    <name type="scientific">Psophocarpus tetragonolobus</name>
    <name type="common">Winged bean</name>
    <name type="synonym">Dolichos tetragonolobus</name>
    <dbReference type="NCBI Taxonomy" id="3891"/>
    <lineage>
        <taxon>Eukaryota</taxon>
        <taxon>Viridiplantae</taxon>
        <taxon>Streptophyta</taxon>
        <taxon>Embryophyta</taxon>
        <taxon>Tracheophyta</taxon>
        <taxon>Spermatophyta</taxon>
        <taxon>Magnoliopsida</taxon>
        <taxon>eudicotyledons</taxon>
        <taxon>Gunneridae</taxon>
        <taxon>Pentapetalae</taxon>
        <taxon>rosids</taxon>
        <taxon>fabids</taxon>
        <taxon>Fabales</taxon>
        <taxon>Fabaceae</taxon>
        <taxon>Papilionoideae</taxon>
        <taxon>50 kb inversion clade</taxon>
        <taxon>NPAAA clade</taxon>
        <taxon>indigoferoid/millettioid clade</taxon>
        <taxon>Phaseoleae</taxon>
        <taxon>Psophocarpus</taxon>
    </lineage>
</organism>
<protein>
    <submittedName>
        <fullName evidence="2">Uncharacterized protein</fullName>
    </submittedName>
</protein>
<name>A0AAN9SMR4_PSOTE</name>
<evidence type="ECO:0000313" key="3">
    <source>
        <dbReference type="Proteomes" id="UP001386955"/>
    </source>
</evidence>
<evidence type="ECO:0000313" key="2">
    <source>
        <dbReference type="EMBL" id="KAK7399615.1"/>
    </source>
</evidence>
<keyword evidence="1" id="KW-0175">Coiled coil</keyword>
<keyword evidence="3" id="KW-1185">Reference proteome</keyword>
<feature type="coiled-coil region" evidence="1">
    <location>
        <begin position="212"/>
        <end position="239"/>
    </location>
</feature>
<dbReference type="Proteomes" id="UP001386955">
    <property type="component" value="Unassembled WGS sequence"/>
</dbReference>
<accession>A0AAN9SMR4</accession>
<dbReference type="AlphaFoldDB" id="A0AAN9SMR4"/>
<gene>
    <name evidence="2" type="ORF">VNO78_10800</name>
</gene>